<accession>A0A918A367</accession>
<protein>
    <recommendedName>
        <fullName evidence="2">DUF4097 domain-containing protein</fullName>
    </recommendedName>
</protein>
<dbReference type="Proteomes" id="UP000660745">
    <property type="component" value="Unassembled WGS sequence"/>
</dbReference>
<dbReference type="EMBL" id="BMNK01000003">
    <property type="protein sequence ID" value="GGP05845.1"/>
    <property type="molecule type" value="Genomic_DNA"/>
</dbReference>
<evidence type="ECO:0000259" key="2">
    <source>
        <dbReference type="Pfam" id="PF13349"/>
    </source>
</evidence>
<organism evidence="3 4">
    <name type="scientific">Nonomuraea glycinis</name>
    <dbReference type="NCBI Taxonomy" id="2047744"/>
    <lineage>
        <taxon>Bacteria</taxon>
        <taxon>Bacillati</taxon>
        <taxon>Actinomycetota</taxon>
        <taxon>Actinomycetes</taxon>
        <taxon>Streptosporangiales</taxon>
        <taxon>Streptosporangiaceae</taxon>
        <taxon>Nonomuraea</taxon>
    </lineage>
</organism>
<feature type="compositionally biased region" description="Polar residues" evidence="1">
    <location>
        <begin position="228"/>
        <end position="242"/>
    </location>
</feature>
<dbReference type="AlphaFoldDB" id="A0A918A367"/>
<evidence type="ECO:0000313" key="4">
    <source>
        <dbReference type="Proteomes" id="UP000660745"/>
    </source>
</evidence>
<gene>
    <name evidence="3" type="ORF">GCM10012278_27060</name>
</gene>
<comment type="caution">
    <text evidence="3">The sequence shown here is derived from an EMBL/GenBank/DDBJ whole genome shotgun (WGS) entry which is preliminary data.</text>
</comment>
<reference evidence="3" key="2">
    <citation type="submission" date="2020-09" db="EMBL/GenBank/DDBJ databases">
        <authorList>
            <person name="Sun Q."/>
            <person name="Zhou Y."/>
        </authorList>
    </citation>
    <scope>NUCLEOTIDE SEQUENCE</scope>
    <source>
        <strain evidence="3">CGMCC 4.7430</strain>
    </source>
</reference>
<dbReference type="InterPro" id="IPR025164">
    <property type="entry name" value="Toastrack_DUF4097"/>
</dbReference>
<evidence type="ECO:0000313" key="3">
    <source>
        <dbReference type="EMBL" id="GGP05845.1"/>
    </source>
</evidence>
<keyword evidence="4" id="KW-1185">Reference proteome</keyword>
<feature type="domain" description="DUF4097" evidence="2">
    <location>
        <begin position="142"/>
        <end position="239"/>
    </location>
</feature>
<sequence length="242" mass="25180">MALAAATVGLVGTMGLTGCTLNAEQVHSARAFPHTGGTLTITSTLGGLRILPGTGGEVRVDRWLRGKAAGDGHSSWTLENGTLRLDANCQMILGDCGGRYHIRVPPGIRLVIDAGDDGVILDKITHDADVSAEGAIRLYGTTGKLRLAGGDGLIAGNGLRSTDVKALTRSGTINLTFAVPPARLDARSSEGQVTVNVPKDEYAITVKSKEGRARSELKDTKSPRTIVARSTSGDVRLTANPS</sequence>
<evidence type="ECO:0000256" key="1">
    <source>
        <dbReference type="SAM" id="MobiDB-lite"/>
    </source>
</evidence>
<feature type="region of interest" description="Disordered" evidence="1">
    <location>
        <begin position="210"/>
        <end position="242"/>
    </location>
</feature>
<dbReference type="Pfam" id="PF13349">
    <property type="entry name" value="DUF4097"/>
    <property type="match status" value="1"/>
</dbReference>
<feature type="compositionally biased region" description="Basic and acidic residues" evidence="1">
    <location>
        <begin position="210"/>
        <end position="222"/>
    </location>
</feature>
<proteinExistence type="predicted"/>
<reference evidence="3" key="1">
    <citation type="journal article" date="2014" name="Int. J. Syst. Evol. Microbiol.">
        <title>Complete genome sequence of Corynebacterium casei LMG S-19264T (=DSM 44701T), isolated from a smear-ripened cheese.</title>
        <authorList>
            <consortium name="US DOE Joint Genome Institute (JGI-PGF)"/>
            <person name="Walter F."/>
            <person name="Albersmeier A."/>
            <person name="Kalinowski J."/>
            <person name="Ruckert C."/>
        </authorList>
    </citation>
    <scope>NUCLEOTIDE SEQUENCE</scope>
    <source>
        <strain evidence="3">CGMCC 4.7430</strain>
    </source>
</reference>
<name>A0A918A367_9ACTN</name>